<protein>
    <submittedName>
        <fullName evidence="7">ABC transporter permease</fullName>
    </submittedName>
</protein>
<evidence type="ECO:0000256" key="4">
    <source>
        <dbReference type="ARBA" id="ARBA00022989"/>
    </source>
</evidence>
<proteinExistence type="predicted"/>
<dbReference type="AlphaFoldDB" id="A0A3S0A807"/>
<accession>A0A3S0A807</accession>
<dbReference type="OrthoDB" id="9809785at2"/>
<feature type="transmembrane region" description="Helical" evidence="6">
    <location>
        <begin position="62"/>
        <end position="83"/>
    </location>
</feature>
<dbReference type="Pfam" id="PF02653">
    <property type="entry name" value="BPD_transp_2"/>
    <property type="match status" value="1"/>
</dbReference>
<comment type="caution">
    <text evidence="7">The sequence shown here is derived from an EMBL/GenBank/DDBJ whole genome shotgun (WGS) entry which is preliminary data.</text>
</comment>
<dbReference type="Proteomes" id="UP000278398">
    <property type="component" value="Unassembled WGS sequence"/>
</dbReference>
<keyword evidence="4 6" id="KW-1133">Transmembrane helix</keyword>
<keyword evidence="5 6" id="KW-0472">Membrane</keyword>
<dbReference type="EMBL" id="RWKW01000031">
    <property type="protein sequence ID" value="RST86743.1"/>
    <property type="molecule type" value="Genomic_DNA"/>
</dbReference>
<dbReference type="CDD" id="cd06580">
    <property type="entry name" value="TM_PBP1_transp_TpRbsC_like"/>
    <property type="match status" value="1"/>
</dbReference>
<feature type="transmembrane region" description="Helical" evidence="6">
    <location>
        <begin position="199"/>
        <end position="216"/>
    </location>
</feature>
<evidence type="ECO:0000313" key="8">
    <source>
        <dbReference type="Proteomes" id="UP000278398"/>
    </source>
</evidence>
<feature type="transmembrane region" description="Helical" evidence="6">
    <location>
        <begin position="148"/>
        <end position="167"/>
    </location>
</feature>
<dbReference type="InterPro" id="IPR001851">
    <property type="entry name" value="ABC_transp_permease"/>
</dbReference>
<feature type="transmembrane region" description="Helical" evidence="6">
    <location>
        <begin position="237"/>
        <end position="261"/>
    </location>
</feature>
<evidence type="ECO:0000313" key="7">
    <source>
        <dbReference type="EMBL" id="RST86743.1"/>
    </source>
</evidence>
<dbReference type="PANTHER" id="PTHR47089:SF1">
    <property type="entry name" value="GUANOSINE ABC TRANSPORTER PERMEASE PROTEIN NUPP"/>
    <property type="match status" value="1"/>
</dbReference>
<feature type="transmembrane region" description="Helical" evidence="6">
    <location>
        <begin position="273"/>
        <end position="292"/>
    </location>
</feature>
<dbReference type="PANTHER" id="PTHR47089">
    <property type="entry name" value="ABC TRANSPORTER, PERMEASE PROTEIN"/>
    <property type="match status" value="1"/>
</dbReference>
<comment type="subcellular location">
    <subcellularLocation>
        <location evidence="1">Cell membrane</location>
        <topology evidence="1">Multi-pass membrane protein</topology>
    </subcellularLocation>
</comment>
<evidence type="ECO:0000256" key="6">
    <source>
        <dbReference type="SAM" id="Phobius"/>
    </source>
</evidence>
<dbReference type="GO" id="GO:0022857">
    <property type="term" value="F:transmembrane transporter activity"/>
    <property type="evidence" value="ECO:0007669"/>
    <property type="project" value="InterPro"/>
</dbReference>
<feature type="transmembrane region" description="Helical" evidence="6">
    <location>
        <begin position="117"/>
        <end position="136"/>
    </location>
</feature>
<evidence type="ECO:0000256" key="1">
    <source>
        <dbReference type="ARBA" id="ARBA00004651"/>
    </source>
</evidence>
<evidence type="ECO:0000256" key="3">
    <source>
        <dbReference type="ARBA" id="ARBA00022692"/>
    </source>
</evidence>
<keyword evidence="8" id="KW-1185">Reference proteome</keyword>
<name>A0A3S0A807_9HYPH</name>
<organism evidence="7 8">
    <name type="scientific">Aquibium carbonis</name>
    <dbReference type="NCBI Taxonomy" id="2495581"/>
    <lineage>
        <taxon>Bacteria</taxon>
        <taxon>Pseudomonadati</taxon>
        <taxon>Pseudomonadota</taxon>
        <taxon>Alphaproteobacteria</taxon>
        <taxon>Hyphomicrobiales</taxon>
        <taxon>Phyllobacteriaceae</taxon>
        <taxon>Aquibium</taxon>
    </lineage>
</organism>
<dbReference type="GO" id="GO:0005886">
    <property type="term" value="C:plasma membrane"/>
    <property type="evidence" value="ECO:0007669"/>
    <property type="project" value="UniProtKB-SubCell"/>
</dbReference>
<feature type="transmembrane region" description="Helical" evidence="6">
    <location>
        <begin position="23"/>
        <end position="42"/>
    </location>
</feature>
<reference evidence="7 8" key="1">
    <citation type="submission" date="2018-12" db="EMBL/GenBank/DDBJ databases">
        <title>Mesorhizobium carbonis sp. nov., isolated from coal mine water.</title>
        <authorList>
            <person name="Xin W."/>
            <person name="Xu Z."/>
            <person name="Xiang F."/>
            <person name="Zhang J."/>
            <person name="Xi L."/>
            <person name="Liu J."/>
        </authorList>
    </citation>
    <scope>NUCLEOTIDE SEQUENCE [LARGE SCALE GENOMIC DNA]</scope>
    <source>
        <strain evidence="7 8">B2.3</strain>
    </source>
</reference>
<gene>
    <name evidence="7" type="ORF">EJC49_08530</name>
</gene>
<keyword evidence="3 6" id="KW-0812">Transmembrane</keyword>
<evidence type="ECO:0000256" key="2">
    <source>
        <dbReference type="ARBA" id="ARBA00022475"/>
    </source>
</evidence>
<feature type="transmembrane region" description="Helical" evidence="6">
    <location>
        <begin position="90"/>
        <end position="111"/>
    </location>
</feature>
<keyword evidence="2" id="KW-1003">Cell membrane</keyword>
<feature type="transmembrane region" description="Helical" evidence="6">
    <location>
        <begin position="299"/>
        <end position="320"/>
    </location>
</feature>
<feature type="transmembrane region" description="Helical" evidence="6">
    <location>
        <begin position="326"/>
        <end position="347"/>
    </location>
</feature>
<dbReference type="RefSeq" id="WP_126699254.1">
    <property type="nucleotide sequence ID" value="NZ_RWKW01000031.1"/>
</dbReference>
<sequence length="353" mass="36095">MSAQVLGSTSFERPRWLRILEPLGPLAAAFALAALVLFAAGHNPIDVYTLLAVEAFGSSRRIAATLSAATPLILTGLATAVAFRAGAFNVGVEGCIFVGGLAAATVGFTFVGLPAALLLPLALVAAVLVGSLWMLVPGLLKARLDVDEVVTTLMLNFIAISLTAWLVNGPLLAPGSANSATPMIADAARLPKLMPPSTLNAGFLIAIALLGLYALWGNRTALGFETRLAGMNARFAAASGINVPMLVIKMMLLSGAIGGLAGGIHALGNVGRFVAGFSPGYGFTGIAVALLGRGSALGIFLAALLFGALANAGATIQFFSDVPIEIVDILQGTVMVFAVAQLGWIFVRRRASA</sequence>
<evidence type="ECO:0000256" key="5">
    <source>
        <dbReference type="ARBA" id="ARBA00023136"/>
    </source>
</evidence>